<evidence type="ECO:0000256" key="1">
    <source>
        <dbReference type="SAM" id="MobiDB-lite"/>
    </source>
</evidence>
<protein>
    <submittedName>
        <fullName evidence="2">Uncharacterized protein</fullName>
    </submittedName>
</protein>
<feature type="region of interest" description="Disordered" evidence="1">
    <location>
        <begin position="41"/>
        <end position="64"/>
    </location>
</feature>
<dbReference type="EMBL" id="JAQGDS010000009">
    <property type="protein sequence ID" value="KAJ6258058.1"/>
    <property type="molecule type" value="Genomic_DNA"/>
</dbReference>
<dbReference type="AlphaFoldDB" id="A0AAD6IT54"/>
<name>A0AAD6IT54_DREDA</name>
<organism evidence="2 3">
    <name type="scientific">Drechslerella dactyloides</name>
    <name type="common">Nematode-trapping fungus</name>
    <name type="synonym">Arthrobotrys dactyloides</name>
    <dbReference type="NCBI Taxonomy" id="74499"/>
    <lineage>
        <taxon>Eukaryota</taxon>
        <taxon>Fungi</taxon>
        <taxon>Dikarya</taxon>
        <taxon>Ascomycota</taxon>
        <taxon>Pezizomycotina</taxon>
        <taxon>Orbiliomycetes</taxon>
        <taxon>Orbiliales</taxon>
        <taxon>Orbiliaceae</taxon>
        <taxon>Drechslerella</taxon>
    </lineage>
</organism>
<reference evidence="2" key="1">
    <citation type="submission" date="2023-01" db="EMBL/GenBank/DDBJ databases">
        <title>The chitinases involved in constricting ring structure development in the nematode-trapping fungus Drechslerella dactyloides.</title>
        <authorList>
            <person name="Wang R."/>
            <person name="Zhang L."/>
            <person name="Tang P."/>
            <person name="Li S."/>
            <person name="Liang L."/>
        </authorList>
    </citation>
    <scope>NUCLEOTIDE SEQUENCE</scope>
    <source>
        <strain evidence="2">YMF1.00031</strain>
    </source>
</reference>
<proteinExistence type="predicted"/>
<sequence>MLHDPLSQGPQLGKSRHEVTCKAYNNNRYISFLGNAPIRPPIPERKRQLGSAPPPPPLALRGLKSPMGRPVVLSPCSRLSFATFGIKSDCKAYVTDDDCELGDDAQRYTSVSPYPEASSYCSSDFTISTEHLPFTNLNPHRPTYTASYKITKWTNIPSQ</sequence>
<evidence type="ECO:0000313" key="2">
    <source>
        <dbReference type="EMBL" id="KAJ6258058.1"/>
    </source>
</evidence>
<accession>A0AAD6IT54</accession>
<dbReference type="Proteomes" id="UP001221413">
    <property type="component" value="Unassembled WGS sequence"/>
</dbReference>
<comment type="caution">
    <text evidence="2">The sequence shown here is derived from an EMBL/GenBank/DDBJ whole genome shotgun (WGS) entry which is preliminary data.</text>
</comment>
<keyword evidence="3" id="KW-1185">Reference proteome</keyword>
<evidence type="ECO:0000313" key="3">
    <source>
        <dbReference type="Proteomes" id="UP001221413"/>
    </source>
</evidence>
<gene>
    <name evidence="2" type="ORF">Dda_6970</name>
</gene>